<evidence type="ECO:0000256" key="4">
    <source>
        <dbReference type="ARBA" id="ARBA00023180"/>
    </source>
</evidence>
<name>A0A6J2VXB4_CHACN</name>
<evidence type="ECO:0000259" key="6">
    <source>
        <dbReference type="SMART" id="SM00013"/>
    </source>
</evidence>
<organism evidence="7 8">
    <name type="scientific">Chanos chanos</name>
    <name type="common">Milkfish</name>
    <name type="synonym">Mugil chanos</name>
    <dbReference type="NCBI Taxonomy" id="29144"/>
    <lineage>
        <taxon>Eukaryota</taxon>
        <taxon>Metazoa</taxon>
        <taxon>Chordata</taxon>
        <taxon>Craniata</taxon>
        <taxon>Vertebrata</taxon>
        <taxon>Euteleostomi</taxon>
        <taxon>Actinopterygii</taxon>
        <taxon>Neopterygii</taxon>
        <taxon>Teleostei</taxon>
        <taxon>Ostariophysi</taxon>
        <taxon>Gonorynchiformes</taxon>
        <taxon>Chanidae</taxon>
        <taxon>Chanos</taxon>
    </lineage>
</organism>
<feature type="region of interest" description="Disordered" evidence="5">
    <location>
        <begin position="1"/>
        <end position="20"/>
    </location>
</feature>
<dbReference type="PANTHER" id="PTHR45712">
    <property type="entry name" value="AGAP008170-PA"/>
    <property type="match status" value="1"/>
</dbReference>
<dbReference type="InterPro" id="IPR000372">
    <property type="entry name" value="LRRNT"/>
</dbReference>
<feature type="region of interest" description="Disordered" evidence="5">
    <location>
        <begin position="28"/>
        <end position="99"/>
    </location>
</feature>
<dbReference type="SMART" id="SM00013">
    <property type="entry name" value="LRRNT"/>
    <property type="match status" value="1"/>
</dbReference>
<dbReference type="SMART" id="SM00364">
    <property type="entry name" value="LRR_BAC"/>
    <property type="match status" value="8"/>
</dbReference>
<keyword evidence="3" id="KW-0677">Repeat</keyword>
<dbReference type="AlphaFoldDB" id="A0A6J2VXB4"/>
<dbReference type="PROSITE" id="PS51450">
    <property type="entry name" value="LRR"/>
    <property type="match status" value="3"/>
</dbReference>
<dbReference type="InParanoid" id="A0A6J2VXB4"/>
<dbReference type="Proteomes" id="UP000504632">
    <property type="component" value="Chromosome 1"/>
</dbReference>
<evidence type="ECO:0000256" key="5">
    <source>
        <dbReference type="SAM" id="MobiDB-lite"/>
    </source>
</evidence>
<keyword evidence="2" id="KW-0732">Signal</keyword>
<evidence type="ECO:0000256" key="1">
    <source>
        <dbReference type="ARBA" id="ARBA00022614"/>
    </source>
</evidence>
<gene>
    <name evidence="8" type="primary">LOC115816754</name>
</gene>
<dbReference type="Pfam" id="PF13855">
    <property type="entry name" value="LRR_8"/>
    <property type="match status" value="4"/>
</dbReference>
<reference evidence="8" key="1">
    <citation type="submission" date="2025-08" db="UniProtKB">
        <authorList>
            <consortium name="RefSeq"/>
        </authorList>
    </citation>
    <scope>IDENTIFICATION</scope>
</reference>
<evidence type="ECO:0000313" key="8">
    <source>
        <dbReference type="RefSeq" id="XP_030635751.1"/>
    </source>
</evidence>
<dbReference type="InterPro" id="IPR001611">
    <property type="entry name" value="Leu-rich_rpt"/>
</dbReference>
<dbReference type="InterPro" id="IPR032675">
    <property type="entry name" value="LRR_dom_sf"/>
</dbReference>
<dbReference type="InterPro" id="IPR003591">
    <property type="entry name" value="Leu-rich_rpt_typical-subtyp"/>
</dbReference>
<proteinExistence type="predicted"/>
<dbReference type="Pfam" id="PF01462">
    <property type="entry name" value="LRRNT"/>
    <property type="match status" value="1"/>
</dbReference>
<evidence type="ECO:0000256" key="3">
    <source>
        <dbReference type="ARBA" id="ARBA00022737"/>
    </source>
</evidence>
<dbReference type="Gene3D" id="3.80.10.10">
    <property type="entry name" value="Ribonuclease Inhibitor"/>
    <property type="match status" value="3"/>
</dbReference>
<feature type="domain" description="LRRNT" evidence="6">
    <location>
        <begin position="109"/>
        <end position="141"/>
    </location>
</feature>
<dbReference type="RefSeq" id="XP_030635751.1">
    <property type="nucleotide sequence ID" value="XM_030779891.1"/>
</dbReference>
<dbReference type="InterPro" id="IPR050333">
    <property type="entry name" value="SLRP"/>
</dbReference>
<dbReference type="PRINTS" id="PR00019">
    <property type="entry name" value="LEURICHRPT"/>
</dbReference>
<evidence type="ECO:0000313" key="7">
    <source>
        <dbReference type="Proteomes" id="UP000504632"/>
    </source>
</evidence>
<evidence type="ECO:0000256" key="2">
    <source>
        <dbReference type="ARBA" id="ARBA00022729"/>
    </source>
</evidence>
<protein>
    <submittedName>
        <fullName evidence="8">Decorin</fullName>
    </submittedName>
</protein>
<dbReference type="OrthoDB" id="676979at2759"/>
<dbReference type="SMART" id="SM00369">
    <property type="entry name" value="LRR_TYP"/>
    <property type="match status" value="11"/>
</dbReference>
<dbReference type="SUPFAM" id="SSF52058">
    <property type="entry name" value="L domain-like"/>
    <property type="match status" value="1"/>
</dbReference>
<feature type="compositionally biased region" description="Basic residues" evidence="5">
    <location>
        <begin position="40"/>
        <end position="67"/>
    </location>
</feature>
<sequence length="484" mass="53919">MTDNPMTQPGKKDATVSTTMAARRALTFKAVPSTQQARDHKAHQKKLTAKSKSKQTTKAKKAKKAKMPRKEKETKAKPLKKVQKTRKSKQEKKENPTAPPYFPYFKENYCPPECACYGRVVQCSDKGIEKIPYGIPYNSRYILLMNNRIDSIQLDLLPEYIHLEFLVLSNNRLTDGAIEGAFEGIQGLKRLYMDHNLLQSVPTDLPSSLEELRLDDNQLSVMSEAAWGRCSNLMVLSLSNNSLGNLSDPLPAGVLSSLGSLRTLNLNHNQLDSVPLQLPLSLQELYLRGNHIQRLPASVFQGQTKLLVLDLSVNWLTDKGLGKGVLAKASHLESLNLEGNRLRQVPRHLPASLKTLNLEGNAISSVGKSAFLGLPQLELLGLGKNKIARVAPTAFLRLPHLHQLDLSHNNLRQVPRKLPPWLHTASLAHNKITEVPRDAFCWGSPKPPLSRLTSVQLENNLLDMGGLNGSAFRCLRGFQVVHFY</sequence>
<keyword evidence="7" id="KW-1185">Reference proteome</keyword>
<dbReference type="GeneID" id="115816754"/>
<feature type="compositionally biased region" description="Basic residues" evidence="5">
    <location>
        <begin position="77"/>
        <end position="90"/>
    </location>
</feature>
<keyword evidence="4" id="KW-0325">Glycoprotein</keyword>
<dbReference type="GO" id="GO:0005615">
    <property type="term" value="C:extracellular space"/>
    <property type="evidence" value="ECO:0007669"/>
    <property type="project" value="TreeGrafter"/>
</dbReference>
<keyword evidence="1" id="KW-0433">Leucine-rich repeat</keyword>
<accession>A0A6J2VXB4</accession>
<dbReference type="PANTHER" id="PTHR45712:SF18">
    <property type="entry name" value="PODOCAN-LIKE PROTEIN 1"/>
    <property type="match status" value="1"/>
</dbReference>